<evidence type="ECO:0000256" key="2">
    <source>
        <dbReference type="SAM" id="MobiDB-lite"/>
    </source>
</evidence>
<dbReference type="GO" id="GO:0016192">
    <property type="term" value="P:vesicle-mediated transport"/>
    <property type="evidence" value="ECO:0007669"/>
    <property type="project" value="InterPro"/>
</dbReference>
<dbReference type="Gene3D" id="1.25.40.60">
    <property type="match status" value="1"/>
</dbReference>
<dbReference type="InterPro" id="IPR001619">
    <property type="entry name" value="Sec1-like"/>
</dbReference>
<feature type="region of interest" description="Disordered" evidence="2">
    <location>
        <begin position="536"/>
        <end position="582"/>
    </location>
</feature>
<dbReference type="Gene3D" id="3.40.50.1910">
    <property type="match status" value="1"/>
</dbReference>
<protein>
    <submittedName>
        <fullName evidence="3">Protein transport protein Sec1p</fullName>
    </submittedName>
</protein>
<dbReference type="Proteomes" id="UP000837801">
    <property type="component" value="Unassembled WGS sequence"/>
</dbReference>
<keyword evidence="4" id="KW-1185">Reference proteome</keyword>
<dbReference type="InterPro" id="IPR043154">
    <property type="entry name" value="Sec-1-like_dom1"/>
</dbReference>
<evidence type="ECO:0000313" key="4">
    <source>
        <dbReference type="Proteomes" id="UP000837801"/>
    </source>
</evidence>
<dbReference type="PANTHER" id="PTHR11679">
    <property type="entry name" value="VESICLE PROTEIN SORTING-ASSOCIATED"/>
    <property type="match status" value="1"/>
</dbReference>
<gene>
    <name evidence="3" type="ORF">CLIB1423_07S04698</name>
</gene>
<name>A0A9P0QQ71_9ASCO</name>
<dbReference type="InterPro" id="IPR027482">
    <property type="entry name" value="Sec1-like_dom2"/>
</dbReference>
<dbReference type="InterPro" id="IPR043127">
    <property type="entry name" value="Sec-1-like_dom3a"/>
</dbReference>
<dbReference type="Pfam" id="PF00995">
    <property type="entry name" value="Sec1"/>
    <property type="match status" value="1"/>
</dbReference>
<evidence type="ECO:0000313" key="3">
    <source>
        <dbReference type="EMBL" id="CAH2352662.1"/>
    </source>
</evidence>
<feature type="region of interest" description="Disordered" evidence="2">
    <location>
        <begin position="678"/>
        <end position="752"/>
    </location>
</feature>
<evidence type="ECO:0000256" key="1">
    <source>
        <dbReference type="ARBA" id="ARBA00009884"/>
    </source>
</evidence>
<feature type="compositionally biased region" description="Basic residues" evidence="2">
    <location>
        <begin position="743"/>
        <end position="752"/>
    </location>
</feature>
<feature type="compositionally biased region" description="Low complexity" evidence="2">
    <location>
        <begin position="699"/>
        <end position="720"/>
    </location>
</feature>
<dbReference type="SUPFAM" id="SSF56815">
    <property type="entry name" value="Sec1/munc18-like (SM) proteins"/>
    <property type="match status" value="1"/>
</dbReference>
<comment type="caution">
    <text evidence="3">The sequence shown here is derived from an EMBL/GenBank/DDBJ whole genome shotgun (WGS) entry which is preliminary data.</text>
</comment>
<proteinExistence type="inferred from homology"/>
<dbReference type="Gene3D" id="3.90.830.10">
    <property type="entry name" value="Syntaxin Binding Protein 1, Chain A, domain 2"/>
    <property type="match status" value="1"/>
</dbReference>
<reference evidence="3" key="1">
    <citation type="submission" date="2022-03" db="EMBL/GenBank/DDBJ databases">
        <authorList>
            <person name="Legras J.-L."/>
            <person name="Devillers H."/>
            <person name="Grondin C."/>
        </authorList>
    </citation>
    <scope>NUCLEOTIDE SEQUENCE</scope>
    <source>
        <strain evidence="3">CLIB 1423</strain>
    </source>
</reference>
<sequence length="752" mass="84419">MSLQTLSKQYIVDAIKSYQSPGTLTSLVIDDSIQSNLYRLIPKDSLLRYVTSIDLIESKRRIQPFIEVIYLLPPTPLNVKCIAADIEVKRYKKAHALFSEAPSSPDFKDLVQKQREKENGAESYFGSITIMPFTIYNAESNVFLTDTFTPNSMPIYYNGNCRDLVMSQINQVAKSLVSVMAITGEYPLIRFYSPPQDSNSHEASRLPELIANEFQIQIDNYARSNQDYPPPHQANKPRSILLITDRTMDLYAPLLHEFSYQAMANDIVLSLERENKYVYKSENEKGETTDVSVTLDNESDQDWIQLRHLHIIESSELIIAKINELIAKNPLMVDRTKATTSTDLMYIVAHLKGFDEERKQITLHKTLIDECLDINADRKLAEFAADFEQTCAAGGTSFEGIRNKQLANDLIDLLARQDLHINDKMRLVLIYALYRGGLIESDFKKLTKFIGLSDGQVESVTQRCFTNLRKLGFAAIKPDIKMNRVEKAEFHTINNEGTFNTSRFGPGVKAVLQKASKYQLDEKLFPYFRDKPLEEDLPESEKSSAGSGQEATGSLRNPRVKASWAQSSNKVSGIGNGSSVGGGRPKQRIFCFVAGGMTYSEMRSVYELTSSSNNNKEFFIGSESVLKPRDFLIGLQNVDDKKSRVDLDLNLDKQKQRAHMKAPPYLFEIPQQKPVINVSASSTTSTPSPSLRPNEPIKSYSYSSTGGSSGISSNVTNGGVPSHYQTRLGQGGDPASPQDEKKKKSKLKRLFK</sequence>
<comment type="similarity">
    <text evidence="1">Belongs to the STXBP/unc-18/SEC1 family.</text>
</comment>
<dbReference type="OrthoDB" id="2228at2759"/>
<dbReference type="Gene3D" id="3.40.50.2060">
    <property type="match status" value="1"/>
</dbReference>
<dbReference type="EMBL" id="CAKXYY010000007">
    <property type="protein sequence ID" value="CAH2352662.1"/>
    <property type="molecule type" value="Genomic_DNA"/>
</dbReference>
<dbReference type="AlphaFoldDB" id="A0A9P0QQ71"/>
<accession>A0A9P0QQ71</accession>
<organism evidence="3 4">
    <name type="scientific">[Candida] railenensis</name>
    <dbReference type="NCBI Taxonomy" id="45579"/>
    <lineage>
        <taxon>Eukaryota</taxon>
        <taxon>Fungi</taxon>
        <taxon>Dikarya</taxon>
        <taxon>Ascomycota</taxon>
        <taxon>Saccharomycotina</taxon>
        <taxon>Pichiomycetes</taxon>
        <taxon>Debaryomycetaceae</taxon>
        <taxon>Kurtzmaniella</taxon>
    </lineage>
</organism>
<feature type="compositionally biased region" description="Low complexity" evidence="2">
    <location>
        <begin position="679"/>
        <end position="689"/>
    </location>
</feature>
<dbReference type="InterPro" id="IPR036045">
    <property type="entry name" value="Sec1-like_sf"/>
</dbReference>
<feature type="compositionally biased region" description="Polar residues" evidence="2">
    <location>
        <begin position="543"/>
        <end position="555"/>
    </location>
</feature>